<feature type="region of interest" description="Disordered" evidence="1">
    <location>
        <begin position="16"/>
        <end position="37"/>
    </location>
</feature>
<dbReference type="RefSeq" id="WP_353865813.1">
    <property type="nucleotide sequence ID" value="NZ_CP088295.1"/>
</dbReference>
<sequence length="212" mass="23964">MTPRLRSRHELRLPRILRQATPARGHGGPPPPGQYYESGFPTLTVGPTPKVETAAWNLRVDGLVEHAIEWDWNAFKALPRSTFEGDIHCVTKWSKLGTSFSGVSVDELLALAQPKPEAKYVLATSVGGYTTNLPLADLVDGKAWIADTHEDQPLPREHGGPARLLVPHLYFWKSAKWIAQLRLLAEDEWGFWERNGYHHRGDPWQEQRYTGD</sequence>
<dbReference type="Gene3D" id="3.90.420.10">
    <property type="entry name" value="Oxidoreductase, molybdopterin-binding domain"/>
    <property type="match status" value="1"/>
</dbReference>
<reference evidence="4" key="1">
    <citation type="submission" date="2021-11" db="EMBL/GenBank/DDBJ databases">
        <title>Cultivation dependent microbiological survey of springs from the worlds oldest radium mine currently devoted to the extraction of radon-saturated water.</title>
        <authorList>
            <person name="Kapinusova G."/>
            <person name="Smrhova T."/>
            <person name="Strejcek M."/>
            <person name="Suman J."/>
            <person name="Jani K."/>
            <person name="Pajer P."/>
            <person name="Uhlik O."/>
        </authorList>
    </citation>
    <scope>NUCLEOTIDE SEQUENCE [LARGE SCALE GENOMIC DNA]</scope>
    <source>
        <strain evidence="4">J379</strain>
    </source>
</reference>
<dbReference type="PANTHER" id="PTHR43032:SF4">
    <property type="entry name" value="OXIDOREDUCTASE MOLYBDOPTERIN-BINDING DOMAIN-CONTAINING PROTEIN"/>
    <property type="match status" value="1"/>
</dbReference>
<evidence type="ECO:0000313" key="4">
    <source>
        <dbReference type="Proteomes" id="UP001058860"/>
    </source>
</evidence>
<dbReference type="CDD" id="cd02109">
    <property type="entry name" value="arch_bact_SO_family_Moco"/>
    <property type="match status" value="1"/>
</dbReference>
<organism evidence="3 4">
    <name type="scientific">Svornostia abyssi</name>
    <dbReference type="NCBI Taxonomy" id="2898438"/>
    <lineage>
        <taxon>Bacteria</taxon>
        <taxon>Bacillati</taxon>
        <taxon>Actinomycetota</taxon>
        <taxon>Thermoleophilia</taxon>
        <taxon>Solirubrobacterales</taxon>
        <taxon>Baekduiaceae</taxon>
        <taxon>Svornostia</taxon>
    </lineage>
</organism>
<dbReference type="Proteomes" id="UP001058860">
    <property type="component" value="Chromosome"/>
</dbReference>
<name>A0ABY5PKY5_9ACTN</name>
<feature type="domain" description="Oxidoreductase molybdopterin-binding" evidence="2">
    <location>
        <begin position="46"/>
        <end position="192"/>
    </location>
</feature>
<proteinExistence type="predicted"/>
<keyword evidence="4" id="KW-1185">Reference proteome</keyword>
<dbReference type="PANTHER" id="PTHR43032">
    <property type="entry name" value="PROTEIN-METHIONINE-SULFOXIDE REDUCTASE"/>
    <property type="match status" value="1"/>
</dbReference>
<dbReference type="Pfam" id="PF00174">
    <property type="entry name" value="Oxidored_molyb"/>
    <property type="match status" value="1"/>
</dbReference>
<dbReference type="SUPFAM" id="SSF56524">
    <property type="entry name" value="Oxidoreductase molybdopterin-binding domain"/>
    <property type="match status" value="1"/>
</dbReference>
<dbReference type="EMBL" id="CP088295">
    <property type="protein sequence ID" value="UUY05354.1"/>
    <property type="molecule type" value="Genomic_DNA"/>
</dbReference>
<evidence type="ECO:0000256" key="1">
    <source>
        <dbReference type="SAM" id="MobiDB-lite"/>
    </source>
</evidence>
<gene>
    <name evidence="3" type="ORF">LRS13_07480</name>
</gene>
<dbReference type="InterPro" id="IPR000572">
    <property type="entry name" value="OxRdtase_Mopterin-bd_dom"/>
</dbReference>
<evidence type="ECO:0000313" key="3">
    <source>
        <dbReference type="EMBL" id="UUY05354.1"/>
    </source>
</evidence>
<protein>
    <submittedName>
        <fullName evidence="3">Sulfite oxidase-like oxidoreductase</fullName>
    </submittedName>
</protein>
<accession>A0ABY5PKY5</accession>
<evidence type="ECO:0000259" key="2">
    <source>
        <dbReference type="Pfam" id="PF00174"/>
    </source>
</evidence>
<dbReference type="InterPro" id="IPR036374">
    <property type="entry name" value="OxRdtase_Mopterin-bd_sf"/>
</dbReference>